<dbReference type="PANTHER" id="PTHR43060">
    <property type="entry name" value="3-HYDROXYISOBUTYRATE DEHYDROGENASE-LIKE 1, MITOCHONDRIAL-RELATED"/>
    <property type="match status" value="1"/>
</dbReference>
<name>A0A317ZQP4_9MICO</name>
<evidence type="ECO:0000256" key="4">
    <source>
        <dbReference type="PIRSR" id="PIRSR000103-1"/>
    </source>
</evidence>
<dbReference type="Pfam" id="PF14833">
    <property type="entry name" value="NAD_binding_11"/>
    <property type="match status" value="1"/>
</dbReference>
<dbReference type="Gene3D" id="1.10.1040.10">
    <property type="entry name" value="N-(1-d-carboxylethyl)-l-norvaline Dehydrogenase, domain 2"/>
    <property type="match status" value="1"/>
</dbReference>
<dbReference type="OrthoDB" id="3185659at2"/>
<evidence type="ECO:0000259" key="5">
    <source>
        <dbReference type="Pfam" id="PF03446"/>
    </source>
</evidence>
<proteinExistence type="inferred from homology"/>
<keyword evidence="2" id="KW-0560">Oxidoreductase</keyword>
<evidence type="ECO:0000256" key="1">
    <source>
        <dbReference type="ARBA" id="ARBA00009080"/>
    </source>
</evidence>
<keyword evidence="8" id="KW-1185">Reference proteome</keyword>
<dbReference type="InterPro" id="IPR013328">
    <property type="entry name" value="6PGD_dom2"/>
</dbReference>
<dbReference type="SUPFAM" id="SSF48179">
    <property type="entry name" value="6-phosphogluconate dehydrogenase C-terminal domain-like"/>
    <property type="match status" value="1"/>
</dbReference>
<dbReference type="Pfam" id="PF03446">
    <property type="entry name" value="NAD_binding_2"/>
    <property type="match status" value="1"/>
</dbReference>
<dbReference type="InterPro" id="IPR036291">
    <property type="entry name" value="NAD(P)-bd_dom_sf"/>
</dbReference>
<protein>
    <submittedName>
        <fullName evidence="7">NAD(P)-dependent oxidoreductase</fullName>
    </submittedName>
</protein>
<feature type="domain" description="6-phosphogluconate dehydrogenase NADP-binding" evidence="5">
    <location>
        <begin position="10"/>
        <end position="167"/>
    </location>
</feature>
<organism evidence="7 8">
    <name type="scientific">Cryobacterium arcticum</name>
    <dbReference type="NCBI Taxonomy" id="670052"/>
    <lineage>
        <taxon>Bacteria</taxon>
        <taxon>Bacillati</taxon>
        <taxon>Actinomycetota</taxon>
        <taxon>Actinomycetes</taxon>
        <taxon>Micrococcales</taxon>
        <taxon>Microbacteriaceae</taxon>
        <taxon>Cryobacterium</taxon>
    </lineage>
</organism>
<dbReference type="Proteomes" id="UP000246722">
    <property type="component" value="Unassembled WGS sequence"/>
</dbReference>
<dbReference type="PANTHER" id="PTHR43060:SF14">
    <property type="entry name" value="DEHYDROGENASE-LIKE PROTEIN"/>
    <property type="match status" value="1"/>
</dbReference>
<evidence type="ECO:0000256" key="2">
    <source>
        <dbReference type="ARBA" id="ARBA00023002"/>
    </source>
</evidence>
<sequence length="285" mass="29613">MLESTELLHVGWVGLGDQGAPIARAIAEAGYPLHVWARRPQSLSALEGVPYTVHETPAEMAALSDIVGLCLSEDKDNKQIMVEGGLLAAMRPGSTLVNHGTGLPAFAVEMTELAATRDIHVVDAPVSGGRAGAVAKRLTTIVGGEATTVEKVRPIFESFSAKVAHMGAAGAGQVGKLVNNAMLMANQKNIDDLLSIAAELGVDIPQLVDVIRSGTGSSRALEVIGTAVTPANAEHLSRLQLIDMDLFDEAVAGLGRSARIISRRAVEGAEALPSLAAIVTPLDPE</sequence>
<dbReference type="EMBL" id="QHLY01000012">
    <property type="protein sequence ID" value="PXA67084.1"/>
    <property type="molecule type" value="Genomic_DNA"/>
</dbReference>
<feature type="domain" description="3-hydroxyisobutyrate dehydrogenase-like NAD-binding" evidence="6">
    <location>
        <begin position="170"/>
        <end position="246"/>
    </location>
</feature>
<dbReference type="InterPro" id="IPR008927">
    <property type="entry name" value="6-PGluconate_DH-like_C_sf"/>
</dbReference>
<dbReference type="InterPro" id="IPR015815">
    <property type="entry name" value="HIBADH-related"/>
</dbReference>
<comment type="caution">
    <text evidence="7">The sequence shown here is derived from an EMBL/GenBank/DDBJ whole genome shotgun (WGS) entry which is preliminary data.</text>
</comment>
<dbReference type="PIRSF" id="PIRSF000103">
    <property type="entry name" value="HIBADH"/>
    <property type="match status" value="1"/>
</dbReference>
<evidence type="ECO:0000313" key="8">
    <source>
        <dbReference type="Proteomes" id="UP000246722"/>
    </source>
</evidence>
<dbReference type="InterPro" id="IPR029154">
    <property type="entry name" value="HIBADH-like_NADP-bd"/>
</dbReference>
<evidence type="ECO:0000256" key="3">
    <source>
        <dbReference type="ARBA" id="ARBA00023027"/>
    </source>
</evidence>
<comment type="similarity">
    <text evidence="1">Belongs to the HIBADH-related family.</text>
</comment>
<dbReference type="SUPFAM" id="SSF51735">
    <property type="entry name" value="NAD(P)-binding Rossmann-fold domains"/>
    <property type="match status" value="1"/>
</dbReference>
<dbReference type="Gene3D" id="3.40.50.720">
    <property type="entry name" value="NAD(P)-binding Rossmann-like Domain"/>
    <property type="match status" value="1"/>
</dbReference>
<dbReference type="GO" id="GO:0050661">
    <property type="term" value="F:NADP binding"/>
    <property type="evidence" value="ECO:0007669"/>
    <property type="project" value="InterPro"/>
</dbReference>
<accession>A0A317ZQP4</accession>
<dbReference type="GO" id="GO:0016491">
    <property type="term" value="F:oxidoreductase activity"/>
    <property type="evidence" value="ECO:0007669"/>
    <property type="project" value="UniProtKB-KW"/>
</dbReference>
<dbReference type="RefSeq" id="WP_110126768.1">
    <property type="nucleotide sequence ID" value="NZ_QHLY01000012.1"/>
</dbReference>
<dbReference type="AlphaFoldDB" id="A0A317ZQP4"/>
<gene>
    <name evidence="7" type="ORF">CTB96_09930</name>
</gene>
<dbReference type="GO" id="GO:0051287">
    <property type="term" value="F:NAD binding"/>
    <property type="evidence" value="ECO:0007669"/>
    <property type="project" value="InterPro"/>
</dbReference>
<evidence type="ECO:0000313" key="7">
    <source>
        <dbReference type="EMBL" id="PXA67084.1"/>
    </source>
</evidence>
<evidence type="ECO:0000259" key="6">
    <source>
        <dbReference type="Pfam" id="PF14833"/>
    </source>
</evidence>
<reference evidence="7 8" key="1">
    <citation type="submission" date="2018-05" db="EMBL/GenBank/DDBJ databases">
        <title>Genetic diversity of glacier-inhabiting Cryobacterium bacteria in China and description of Cryobacterium mengkeensis sp. nov. and Arthrobacter glacialis sp. nov.</title>
        <authorList>
            <person name="Liu Q."/>
            <person name="Xin Y.-H."/>
        </authorList>
    </citation>
    <scope>NUCLEOTIDE SEQUENCE [LARGE SCALE GENOMIC DNA]</scope>
    <source>
        <strain evidence="7 8">SK-1</strain>
    </source>
</reference>
<keyword evidence="3" id="KW-0520">NAD</keyword>
<dbReference type="InterPro" id="IPR006115">
    <property type="entry name" value="6PGDH_NADP-bd"/>
</dbReference>
<feature type="active site" evidence="4">
    <location>
        <position position="176"/>
    </location>
</feature>